<comment type="caution">
    <text evidence="5">The sequence shown here is derived from an EMBL/GenBank/DDBJ whole genome shotgun (WGS) entry which is preliminary data.</text>
</comment>
<keyword evidence="3" id="KW-0804">Transcription</keyword>
<dbReference type="EMBL" id="VSSQ01018074">
    <property type="protein sequence ID" value="MPM60958.1"/>
    <property type="molecule type" value="Genomic_DNA"/>
</dbReference>
<dbReference type="InterPro" id="IPR018060">
    <property type="entry name" value="HTH_AraC"/>
</dbReference>
<evidence type="ECO:0000256" key="1">
    <source>
        <dbReference type="ARBA" id="ARBA00023015"/>
    </source>
</evidence>
<accession>A0A645B7D4</accession>
<evidence type="ECO:0000313" key="5">
    <source>
        <dbReference type="EMBL" id="MPM60958.1"/>
    </source>
</evidence>
<keyword evidence="2" id="KW-0238">DNA-binding</keyword>
<keyword evidence="1" id="KW-0805">Transcription regulation</keyword>
<gene>
    <name evidence="5" type="ORF">SDC9_107812</name>
</gene>
<evidence type="ECO:0000259" key="4">
    <source>
        <dbReference type="PROSITE" id="PS01124"/>
    </source>
</evidence>
<dbReference type="GO" id="GO:0043565">
    <property type="term" value="F:sequence-specific DNA binding"/>
    <property type="evidence" value="ECO:0007669"/>
    <property type="project" value="InterPro"/>
</dbReference>
<dbReference type="InterPro" id="IPR050204">
    <property type="entry name" value="AraC_XylS_family_regulators"/>
</dbReference>
<dbReference type="PANTHER" id="PTHR46796:SF13">
    <property type="entry name" value="HTH-TYPE TRANSCRIPTIONAL ACTIVATOR RHAS"/>
    <property type="match status" value="1"/>
</dbReference>
<protein>
    <recommendedName>
        <fullName evidence="4">HTH araC/xylS-type domain-containing protein</fullName>
    </recommendedName>
</protein>
<dbReference type="AlphaFoldDB" id="A0A645B7D4"/>
<dbReference type="PROSITE" id="PS01124">
    <property type="entry name" value="HTH_ARAC_FAMILY_2"/>
    <property type="match status" value="1"/>
</dbReference>
<evidence type="ECO:0000256" key="2">
    <source>
        <dbReference type="ARBA" id="ARBA00023125"/>
    </source>
</evidence>
<sequence length="98" mass="11188">MQTTVEEIEKNCGIKTFDEIANNISLSRRQFERRFLEAVGVTPKRYFNIVRFNKALNSLKSGDVKNLLDAAIINGYYDHAHLIKEFKLLGGDTPSKLI</sequence>
<reference evidence="5" key="1">
    <citation type="submission" date="2019-08" db="EMBL/GenBank/DDBJ databases">
        <authorList>
            <person name="Kucharzyk K."/>
            <person name="Murdoch R.W."/>
            <person name="Higgins S."/>
            <person name="Loffler F."/>
        </authorList>
    </citation>
    <scope>NUCLEOTIDE SEQUENCE</scope>
</reference>
<organism evidence="5">
    <name type="scientific">bioreactor metagenome</name>
    <dbReference type="NCBI Taxonomy" id="1076179"/>
    <lineage>
        <taxon>unclassified sequences</taxon>
        <taxon>metagenomes</taxon>
        <taxon>ecological metagenomes</taxon>
    </lineage>
</organism>
<dbReference type="GO" id="GO:0003700">
    <property type="term" value="F:DNA-binding transcription factor activity"/>
    <property type="evidence" value="ECO:0007669"/>
    <property type="project" value="InterPro"/>
</dbReference>
<dbReference type="SMART" id="SM00342">
    <property type="entry name" value="HTH_ARAC"/>
    <property type="match status" value="1"/>
</dbReference>
<dbReference type="PANTHER" id="PTHR46796">
    <property type="entry name" value="HTH-TYPE TRANSCRIPTIONAL ACTIVATOR RHAS-RELATED"/>
    <property type="match status" value="1"/>
</dbReference>
<dbReference type="Gene3D" id="1.10.10.60">
    <property type="entry name" value="Homeodomain-like"/>
    <property type="match status" value="1"/>
</dbReference>
<dbReference type="Pfam" id="PF12833">
    <property type="entry name" value="HTH_18"/>
    <property type="match status" value="1"/>
</dbReference>
<evidence type="ECO:0000256" key="3">
    <source>
        <dbReference type="ARBA" id="ARBA00023163"/>
    </source>
</evidence>
<feature type="domain" description="HTH araC/xylS-type" evidence="4">
    <location>
        <begin position="1"/>
        <end position="98"/>
    </location>
</feature>
<proteinExistence type="predicted"/>
<name>A0A645B7D4_9ZZZZ</name>